<dbReference type="Proteomes" id="UP000593737">
    <property type="component" value="Chromosome"/>
</dbReference>
<reference evidence="1 2" key="1">
    <citation type="journal article" date="2020" name="ISME J.">
        <title>Enrichment and physiological characterization of a novel comammox Nitrospira indicates ammonium inhibition of complete nitrification.</title>
        <authorList>
            <person name="Sakoula D."/>
            <person name="Koch H."/>
            <person name="Frank J."/>
            <person name="Jetten M.S.M."/>
            <person name="van Kessel M.A.H.J."/>
            <person name="Lucker S."/>
        </authorList>
    </citation>
    <scope>NUCLEOTIDE SEQUENCE [LARGE SCALE GENOMIC DNA]</scope>
    <source>
        <strain evidence="1">Comreactor17</strain>
    </source>
</reference>
<evidence type="ECO:0008006" key="3">
    <source>
        <dbReference type="Google" id="ProtNLM"/>
    </source>
</evidence>
<evidence type="ECO:0000313" key="1">
    <source>
        <dbReference type="EMBL" id="QPD05658.1"/>
    </source>
</evidence>
<dbReference type="AlphaFoldDB" id="A0A7S8J0V1"/>
<evidence type="ECO:0000313" key="2">
    <source>
        <dbReference type="Proteomes" id="UP000593737"/>
    </source>
</evidence>
<sequence>MPLRVLGCAIVVTTMLAGCRGTGTVRALDLREKPPMVQVTDIEPVKIAIEQFDDRRPDKSRVGLRTHLWGGTTYFNVIGERLASVITQRLADRLRTRGWGDRVWDVRVVPAGSVPDADIVITGQVLDFSASAKSRVGSTVIDTKSRFKVVAKNQADQSTTIRNIEGGRSRTVFWFSEDDIQEQLSVTLKDGIERLISDTTIEDKALRSVREQ</sequence>
<proteinExistence type="predicted"/>
<dbReference type="EMBL" id="CP047423">
    <property type="protein sequence ID" value="QPD05658.1"/>
    <property type="molecule type" value="Genomic_DNA"/>
</dbReference>
<dbReference type="KEGG" id="nkf:Nkreftii_003432"/>
<protein>
    <recommendedName>
        <fullName evidence="3">Lipoprotein</fullName>
    </recommendedName>
</protein>
<organism evidence="1 2">
    <name type="scientific">Candidatus Nitrospira kreftii</name>
    <dbReference type="NCBI Taxonomy" id="2652173"/>
    <lineage>
        <taxon>Bacteria</taxon>
        <taxon>Pseudomonadati</taxon>
        <taxon>Nitrospirota</taxon>
        <taxon>Nitrospiria</taxon>
        <taxon>Nitrospirales</taxon>
        <taxon>Nitrospiraceae</taxon>
        <taxon>Nitrospira</taxon>
    </lineage>
</organism>
<name>A0A7S8J0V1_9BACT</name>
<dbReference type="PROSITE" id="PS51257">
    <property type="entry name" value="PROKAR_LIPOPROTEIN"/>
    <property type="match status" value="1"/>
</dbReference>
<gene>
    <name evidence="1" type="ORF">Nkreftii_003432</name>
</gene>
<accession>A0A7S8J0V1</accession>